<organism evidence="1 2">
    <name type="scientific">Maledivibacter halophilus</name>
    <dbReference type="NCBI Taxonomy" id="36842"/>
    <lineage>
        <taxon>Bacteria</taxon>
        <taxon>Bacillati</taxon>
        <taxon>Bacillota</taxon>
        <taxon>Clostridia</taxon>
        <taxon>Peptostreptococcales</taxon>
        <taxon>Caminicellaceae</taxon>
        <taxon>Maledivibacter</taxon>
    </lineage>
</organism>
<dbReference type="Proteomes" id="UP000190285">
    <property type="component" value="Unassembled WGS sequence"/>
</dbReference>
<dbReference type="STRING" id="36842.SAMN02194393_01627"/>
<keyword evidence="2" id="KW-1185">Reference proteome</keyword>
<evidence type="ECO:0000313" key="1">
    <source>
        <dbReference type="EMBL" id="SKC58792.1"/>
    </source>
</evidence>
<dbReference type="EMBL" id="FUZT01000003">
    <property type="protein sequence ID" value="SKC58792.1"/>
    <property type="molecule type" value="Genomic_DNA"/>
</dbReference>
<evidence type="ECO:0000313" key="2">
    <source>
        <dbReference type="Proteomes" id="UP000190285"/>
    </source>
</evidence>
<reference evidence="1 2" key="1">
    <citation type="submission" date="2017-02" db="EMBL/GenBank/DDBJ databases">
        <authorList>
            <person name="Peterson S.W."/>
        </authorList>
    </citation>
    <scope>NUCLEOTIDE SEQUENCE [LARGE SCALE GENOMIC DNA]</scope>
    <source>
        <strain evidence="1 2">M1</strain>
    </source>
</reference>
<proteinExistence type="predicted"/>
<name>A0A1T5K4W7_9FIRM</name>
<dbReference type="AlphaFoldDB" id="A0A1T5K4W7"/>
<gene>
    <name evidence="1" type="ORF">SAMN02194393_01627</name>
</gene>
<sequence>MNNLFGGRGLFEGGNLILFLLLIILVGDCLCNYDCDPKC</sequence>
<protein>
    <submittedName>
        <fullName evidence="1">Uncharacterized protein</fullName>
    </submittedName>
</protein>
<accession>A0A1T5K4W7</accession>